<reference evidence="8" key="1">
    <citation type="submission" date="2014-05" db="EMBL/GenBank/DDBJ databases">
        <authorList>
            <person name="Kube M."/>
        </authorList>
    </citation>
    <scope>NUCLEOTIDE SEQUENCE [LARGE SCALE GENOMIC DNA]</scope>
</reference>
<protein>
    <recommendedName>
        <fullName evidence="6">Mutator family transposase</fullName>
    </recommendedName>
</protein>
<evidence type="ECO:0000256" key="3">
    <source>
        <dbReference type="ARBA" id="ARBA00022578"/>
    </source>
</evidence>
<sequence length="151" mass="17541">MNDFTSKLINTLIQNGNITELFRTHVEEAVNKLLLIELTEFLDYEKYDRTGFNSGNSHNGYYERHIKTEYGDLNIKVPRDRNGEFTSQTISNITQAVVEDLGLFNQRRLNERYAVVYLDATYLAVRRDTVTKETLYFAIGITPEGYKEILT</sequence>
<accession>A0A061AFD5</accession>
<dbReference type="Pfam" id="PF00872">
    <property type="entry name" value="Transposase_mut"/>
    <property type="match status" value="2"/>
</dbReference>
<dbReference type="PATRIC" id="fig|35623.3.peg.138"/>
<dbReference type="PANTHER" id="PTHR33217">
    <property type="entry name" value="TRANSPOSASE FOR INSERTION SEQUENCE ELEMENT IS1081"/>
    <property type="match status" value="1"/>
</dbReference>
<comment type="function">
    <text evidence="1 6">Required for the transposition of the insertion element.</text>
</comment>
<dbReference type="STRING" id="35623.Aocu_01380"/>
<evidence type="ECO:0000256" key="1">
    <source>
        <dbReference type="ARBA" id="ARBA00002190"/>
    </source>
</evidence>
<keyword evidence="4 6" id="KW-0238">DNA-binding</keyword>
<comment type="similarity">
    <text evidence="2 6">Belongs to the transposase mutator family.</text>
</comment>
<evidence type="ECO:0000313" key="7">
    <source>
        <dbReference type="EMBL" id="CDR30211.1"/>
    </source>
</evidence>
<dbReference type="Proteomes" id="UP000032434">
    <property type="component" value="Chromosome 1"/>
</dbReference>
<dbReference type="InterPro" id="IPR001207">
    <property type="entry name" value="Transposase_mutator"/>
</dbReference>
<keyword evidence="5 6" id="KW-0233">DNA recombination</keyword>
<evidence type="ECO:0000256" key="5">
    <source>
        <dbReference type="ARBA" id="ARBA00023172"/>
    </source>
</evidence>
<dbReference type="OrthoDB" id="397734at2"/>
<dbReference type="EMBL" id="LK028559">
    <property type="protein sequence ID" value="CDR30211.1"/>
    <property type="molecule type" value="Genomic_DNA"/>
</dbReference>
<dbReference type="GO" id="GO:0006313">
    <property type="term" value="P:DNA transposition"/>
    <property type="evidence" value="ECO:0007669"/>
    <property type="project" value="UniProtKB-UniRule"/>
</dbReference>
<dbReference type="GO" id="GO:0004803">
    <property type="term" value="F:transposase activity"/>
    <property type="evidence" value="ECO:0007669"/>
    <property type="project" value="UniProtKB-UniRule"/>
</dbReference>
<dbReference type="HOGENOM" id="CLU_036805_8_4_14"/>
<evidence type="ECO:0000256" key="6">
    <source>
        <dbReference type="RuleBase" id="RU365089"/>
    </source>
</evidence>
<evidence type="ECO:0000256" key="4">
    <source>
        <dbReference type="ARBA" id="ARBA00023125"/>
    </source>
</evidence>
<organism evidence="7 8">
    <name type="scientific">Acholeplasma oculi</name>
    <dbReference type="NCBI Taxonomy" id="35623"/>
    <lineage>
        <taxon>Bacteria</taxon>
        <taxon>Bacillati</taxon>
        <taxon>Mycoplasmatota</taxon>
        <taxon>Mollicutes</taxon>
        <taxon>Acholeplasmatales</taxon>
        <taxon>Acholeplasmataceae</taxon>
        <taxon>Acholeplasma</taxon>
    </lineage>
</organism>
<dbReference type="KEGG" id="aoc:Aocu_01380"/>
<evidence type="ECO:0000313" key="8">
    <source>
        <dbReference type="Proteomes" id="UP000032434"/>
    </source>
</evidence>
<dbReference type="InParanoid" id="A0A061AFD5"/>
<gene>
    <name evidence="7" type="ORF">Aocu_01380</name>
</gene>
<proteinExistence type="inferred from homology"/>
<evidence type="ECO:0000256" key="2">
    <source>
        <dbReference type="ARBA" id="ARBA00010961"/>
    </source>
</evidence>
<name>A0A061AFD5_9MOLU</name>
<dbReference type="AlphaFoldDB" id="A0A061AFD5"/>
<keyword evidence="3 6" id="KW-0815">Transposition</keyword>
<dbReference type="GO" id="GO:0003677">
    <property type="term" value="F:DNA binding"/>
    <property type="evidence" value="ECO:0007669"/>
    <property type="project" value="UniProtKB-UniRule"/>
</dbReference>
<keyword evidence="6" id="KW-0814">Transposable element</keyword>
<keyword evidence="8" id="KW-1185">Reference proteome</keyword>
<dbReference type="PANTHER" id="PTHR33217:SF8">
    <property type="entry name" value="MUTATOR FAMILY TRANSPOSASE"/>
    <property type="match status" value="1"/>
</dbReference>